<gene>
    <name evidence="2" type="ORF">BpHYR1_018048</name>
</gene>
<reference evidence="2 3" key="1">
    <citation type="journal article" date="2018" name="Sci. Rep.">
        <title>Genomic signatures of local adaptation to the degree of environmental predictability in rotifers.</title>
        <authorList>
            <person name="Franch-Gras L."/>
            <person name="Hahn C."/>
            <person name="Garcia-Roger E.M."/>
            <person name="Carmona M.J."/>
            <person name="Serra M."/>
            <person name="Gomez A."/>
        </authorList>
    </citation>
    <scope>NUCLEOTIDE SEQUENCE [LARGE SCALE GENOMIC DNA]</scope>
    <source>
        <strain evidence="2">HYR1</strain>
    </source>
</reference>
<keyword evidence="1" id="KW-0812">Transmembrane</keyword>
<dbReference type="EMBL" id="REGN01006035">
    <property type="protein sequence ID" value="RNA11156.1"/>
    <property type="molecule type" value="Genomic_DNA"/>
</dbReference>
<feature type="non-terminal residue" evidence="2">
    <location>
        <position position="242"/>
    </location>
</feature>
<protein>
    <submittedName>
        <fullName evidence="2">Uncharacterized protein</fullName>
    </submittedName>
</protein>
<sequence>MYQASQANCTMYQNLSKYPVLGGNNWSSIYIAKKTLFLMDLNVEQKVMTILIRRHAFDSIPPFQNVWLHSCSRMRSFSFFKKTTVAKAIFLRFSYCFVFSFDNYFQFFFFLIAIFVQLRSSCHPTAMETNGSVFANLSNKPVVKLVNEYKAGFESRHIEWSCVLNLTSYKIRGDNVHLATKNDSHMGSIIVQTYLYRVRDTITGSIHSLSEGRYVYYIPSFDYAAPQVKTRLRTMHHAPCTK</sequence>
<evidence type="ECO:0000313" key="3">
    <source>
        <dbReference type="Proteomes" id="UP000276133"/>
    </source>
</evidence>
<feature type="transmembrane region" description="Helical" evidence="1">
    <location>
        <begin position="89"/>
        <end position="116"/>
    </location>
</feature>
<keyword evidence="3" id="KW-1185">Reference proteome</keyword>
<evidence type="ECO:0000256" key="1">
    <source>
        <dbReference type="SAM" id="Phobius"/>
    </source>
</evidence>
<organism evidence="2 3">
    <name type="scientific">Brachionus plicatilis</name>
    <name type="common">Marine rotifer</name>
    <name type="synonym">Brachionus muelleri</name>
    <dbReference type="NCBI Taxonomy" id="10195"/>
    <lineage>
        <taxon>Eukaryota</taxon>
        <taxon>Metazoa</taxon>
        <taxon>Spiralia</taxon>
        <taxon>Gnathifera</taxon>
        <taxon>Rotifera</taxon>
        <taxon>Eurotatoria</taxon>
        <taxon>Monogononta</taxon>
        <taxon>Pseudotrocha</taxon>
        <taxon>Ploima</taxon>
        <taxon>Brachionidae</taxon>
        <taxon>Brachionus</taxon>
    </lineage>
</organism>
<keyword evidence="1" id="KW-0472">Membrane</keyword>
<proteinExistence type="predicted"/>
<evidence type="ECO:0000313" key="2">
    <source>
        <dbReference type="EMBL" id="RNA11156.1"/>
    </source>
</evidence>
<keyword evidence="1" id="KW-1133">Transmembrane helix</keyword>
<accession>A0A3M7QI95</accession>
<name>A0A3M7QI95_BRAPC</name>
<dbReference type="Proteomes" id="UP000276133">
    <property type="component" value="Unassembled WGS sequence"/>
</dbReference>
<dbReference type="AlphaFoldDB" id="A0A3M7QI95"/>
<comment type="caution">
    <text evidence="2">The sequence shown here is derived from an EMBL/GenBank/DDBJ whole genome shotgun (WGS) entry which is preliminary data.</text>
</comment>